<dbReference type="Pfam" id="PF16916">
    <property type="entry name" value="ZT_dimer"/>
    <property type="match status" value="1"/>
</dbReference>
<dbReference type="InterPro" id="IPR058533">
    <property type="entry name" value="Cation_efflux_TM"/>
</dbReference>
<evidence type="ECO:0000259" key="11">
    <source>
        <dbReference type="Pfam" id="PF01545"/>
    </source>
</evidence>
<keyword evidence="8 10" id="KW-0472">Membrane</keyword>
<organism evidence="13 14">
    <name type="scientific">Mesorhizobium salmacidum</name>
    <dbReference type="NCBI Taxonomy" id="3015171"/>
    <lineage>
        <taxon>Bacteria</taxon>
        <taxon>Pseudomonadati</taxon>
        <taxon>Pseudomonadota</taxon>
        <taxon>Alphaproteobacteria</taxon>
        <taxon>Hyphomicrobiales</taxon>
        <taxon>Phyllobacteriaceae</taxon>
        <taxon>Mesorhizobium</taxon>
    </lineage>
</organism>
<comment type="subcellular location">
    <subcellularLocation>
        <location evidence="1">Membrane</location>
        <topology evidence="1">Multi-pass membrane protein</topology>
    </subcellularLocation>
</comment>
<evidence type="ECO:0000256" key="4">
    <source>
        <dbReference type="ARBA" id="ARBA00022692"/>
    </source>
</evidence>
<dbReference type="Pfam" id="PF01545">
    <property type="entry name" value="Cation_efflux"/>
    <property type="match status" value="1"/>
</dbReference>
<dbReference type="RefSeq" id="WP_337106024.1">
    <property type="nucleotide sequence ID" value="NZ_JAPYKS010000005.1"/>
</dbReference>
<feature type="transmembrane region" description="Helical" evidence="10">
    <location>
        <begin position="26"/>
        <end position="46"/>
    </location>
</feature>
<evidence type="ECO:0000256" key="8">
    <source>
        <dbReference type="ARBA" id="ARBA00023136"/>
    </source>
</evidence>
<sequence length="322" mass="33915">MAHTHDHSGHDHGAGHVQGSSDKKRVLIAACLTAGFMVAEALGGLFTGSLALLADAGHMLADAIALGLAWYAFHLAGRPATGQLTYGFGRIKTLVAYTNGIAIFVIALWIVYEAWNRLLTPAPVLGGPMLGVAILGLLVNIGSFLVLHGGDRDNLNMRGAILHVLGDLLGSAAAIVAALVILATGWTPIDPILSVLVSLLILSTAWSLMRAAAHVLLEGVPPSLDRDLIARDIQAVVKGVREVHHMHIWSIDGTSSMATLHACLNEGVDAHQAVSAIKKRLASEHGISHATVEPEFGHCADDGDGHDHKHGHDAVPHHGHYH</sequence>
<keyword evidence="3" id="KW-0813">Transport</keyword>
<feature type="transmembrane region" description="Helical" evidence="10">
    <location>
        <begin position="52"/>
        <end position="73"/>
    </location>
</feature>
<keyword evidence="5" id="KW-0864">Zinc transport</keyword>
<evidence type="ECO:0000256" key="9">
    <source>
        <dbReference type="SAM" id="MobiDB-lite"/>
    </source>
</evidence>
<comment type="similarity">
    <text evidence="2">Belongs to the cation diffusion facilitator (CDF) transporter (TC 2.A.4) family. SLC30A subfamily.</text>
</comment>
<name>A0ABU8KTJ0_9HYPH</name>
<feature type="transmembrane region" description="Helical" evidence="10">
    <location>
        <begin position="159"/>
        <end position="186"/>
    </location>
</feature>
<dbReference type="PANTHER" id="PTHR11562">
    <property type="entry name" value="CATION EFFLUX PROTEIN/ ZINC TRANSPORTER"/>
    <property type="match status" value="1"/>
</dbReference>
<dbReference type="InterPro" id="IPR027470">
    <property type="entry name" value="Cation_efflux_CTD"/>
</dbReference>
<evidence type="ECO:0000256" key="6">
    <source>
        <dbReference type="ARBA" id="ARBA00022989"/>
    </source>
</evidence>
<evidence type="ECO:0000256" key="5">
    <source>
        <dbReference type="ARBA" id="ARBA00022906"/>
    </source>
</evidence>
<dbReference type="EMBL" id="JAPYKS010000005">
    <property type="protein sequence ID" value="MEI9409025.1"/>
    <property type="molecule type" value="Genomic_DNA"/>
</dbReference>
<comment type="caution">
    <text evidence="13">The sequence shown here is derived from an EMBL/GenBank/DDBJ whole genome shotgun (WGS) entry which is preliminary data.</text>
</comment>
<evidence type="ECO:0000256" key="10">
    <source>
        <dbReference type="SAM" id="Phobius"/>
    </source>
</evidence>
<dbReference type="InterPro" id="IPR002524">
    <property type="entry name" value="Cation_efflux"/>
</dbReference>
<dbReference type="InterPro" id="IPR050681">
    <property type="entry name" value="CDF/SLC30A"/>
</dbReference>
<feature type="domain" description="Cation efflux protein transmembrane" evidence="11">
    <location>
        <begin position="26"/>
        <end position="217"/>
    </location>
</feature>
<evidence type="ECO:0000313" key="14">
    <source>
        <dbReference type="Proteomes" id="UP001387293"/>
    </source>
</evidence>
<dbReference type="PANTHER" id="PTHR11562:SF17">
    <property type="entry name" value="RE54080P-RELATED"/>
    <property type="match status" value="1"/>
</dbReference>
<evidence type="ECO:0000256" key="7">
    <source>
        <dbReference type="ARBA" id="ARBA00023065"/>
    </source>
</evidence>
<proteinExistence type="inferred from homology"/>
<dbReference type="SUPFAM" id="SSF161111">
    <property type="entry name" value="Cation efflux protein transmembrane domain-like"/>
    <property type="match status" value="1"/>
</dbReference>
<keyword evidence="7" id="KW-0406">Ion transport</keyword>
<keyword evidence="6 10" id="KW-1133">Transmembrane helix</keyword>
<protein>
    <submittedName>
        <fullName evidence="13">Cation diffusion facilitator family transporter</fullName>
    </submittedName>
</protein>
<feature type="transmembrane region" description="Helical" evidence="10">
    <location>
        <begin position="124"/>
        <end position="147"/>
    </location>
</feature>
<dbReference type="Gene3D" id="1.20.1510.10">
    <property type="entry name" value="Cation efflux protein transmembrane domain"/>
    <property type="match status" value="1"/>
</dbReference>
<evidence type="ECO:0000256" key="2">
    <source>
        <dbReference type="ARBA" id="ARBA00008873"/>
    </source>
</evidence>
<evidence type="ECO:0000259" key="12">
    <source>
        <dbReference type="Pfam" id="PF16916"/>
    </source>
</evidence>
<dbReference type="InterPro" id="IPR027469">
    <property type="entry name" value="Cation_efflux_TMD_sf"/>
</dbReference>
<gene>
    <name evidence="13" type="ORF">O7A60_09620</name>
</gene>
<dbReference type="Proteomes" id="UP001387293">
    <property type="component" value="Unassembled WGS sequence"/>
</dbReference>
<feature type="transmembrane region" description="Helical" evidence="10">
    <location>
        <begin position="192"/>
        <end position="209"/>
    </location>
</feature>
<reference evidence="13 14" key="1">
    <citation type="submission" date="2022-12" db="EMBL/GenBank/DDBJ databases">
        <authorList>
            <person name="Muema E."/>
        </authorList>
    </citation>
    <scope>NUCLEOTIDE SEQUENCE [LARGE SCALE GENOMIC DNA]</scope>
    <source>
        <strain evidence="14">1326</strain>
    </source>
</reference>
<dbReference type="NCBIfam" id="TIGR01297">
    <property type="entry name" value="CDF"/>
    <property type="match status" value="1"/>
</dbReference>
<evidence type="ECO:0000256" key="1">
    <source>
        <dbReference type="ARBA" id="ARBA00004141"/>
    </source>
</evidence>
<feature type="region of interest" description="Disordered" evidence="9">
    <location>
        <begin position="297"/>
        <end position="322"/>
    </location>
</feature>
<keyword evidence="14" id="KW-1185">Reference proteome</keyword>
<feature type="transmembrane region" description="Helical" evidence="10">
    <location>
        <begin position="94"/>
        <end position="112"/>
    </location>
</feature>
<dbReference type="InterPro" id="IPR036837">
    <property type="entry name" value="Cation_efflux_CTD_sf"/>
</dbReference>
<feature type="compositionally biased region" description="Basic and acidic residues" evidence="9">
    <location>
        <begin position="297"/>
        <end position="316"/>
    </location>
</feature>
<evidence type="ECO:0000313" key="13">
    <source>
        <dbReference type="EMBL" id="MEI9409025.1"/>
    </source>
</evidence>
<accession>A0ABU8KTJ0</accession>
<dbReference type="SUPFAM" id="SSF160240">
    <property type="entry name" value="Cation efflux protein cytoplasmic domain-like"/>
    <property type="match status" value="1"/>
</dbReference>
<feature type="domain" description="Cation efflux protein cytoplasmic" evidence="12">
    <location>
        <begin position="221"/>
        <end position="294"/>
    </location>
</feature>
<keyword evidence="5" id="KW-0862">Zinc</keyword>
<evidence type="ECO:0000256" key="3">
    <source>
        <dbReference type="ARBA" id="ARBA00022448"/>
    </source>
</evidence>
<keyword evidence="4 10" id="KW-0812">Transmembrane</keyword>